<dbReference type="GO" id="GO:0016740">
    <property type="term" value="F:transferase activity"/>
    <property type="evidence" value="ECO:0007669"/>
    <property type="project" value="UniProtKB-KW"/>
</dbReference>
<dbReference type="EMBL" id="JMIY01000007">
    <property type="protein sequence ID" value="KCZ71062.1"/>
    <property type="molecule type" value="Genomic_DNA"/>
</dbReference>
<dbReference type="InterPro" id="IPR043519">
    <property type="entry name" value="NT_sf"/>
</dbReference>
<feature type="domain" description="Polymerase beta nucleotidyltransferase" evidence="1">
    <location>
        <begin position="11"/>
        <end position="108"/>
    </location>
</feature>
<comment type="caution">
    <text evidence="2">The sequence shown here is derived from an EMBL/GenBank/DDBJ whole genome shotgun (WGS) entry which is preliminary data.</text>
</comment>
<keyword evidence="3" id="KW-1185">Reference proteome</keyword>
<dbReference type="InterPro" id="IPR041633">
    <property type="entry name" value="Polbeta"/>
</dbReference>
<evidence type="ECO:0000259" key="1">
    <source>
        <dbReference type="Pfam" id="PF18765"/>
    </source>
</evidence>
<sequence>MKPSVHLYYVEKIIKAMEEDPEILFAYIFGSYAKGTQKESSDIDIAIYLRDESILEREPLYPSRLAINIERALAEKRTIDVRVLNGSTLRFRSQVLRFGKLLFSRDEKKRIEFETSSLAQYYDFKPHLEMYDAARKVRLGV</sequence>
<protein>
    <submittedName>
        <fullName evidence="2">Putative nucleotidyltransferase</fullName>
    </submittedName>
</protein>
<dbReference type="SUPFAM" id="SSF81301">
    <property type="entry name" value="Nucleotidyltransferase"/>
    <property type="match status" value="1"/>
</dbReference>
<dbReference type="Pfam" id="PF18765">
    <property type="entry name" value="Polbeta"/>
    <property type="match status" value="1"/>
</dbReference>
<evidence type="ECO:0000313" key="2">
    <source>
        <dbReference type="EMBL" id="KCZ71062.1"/>
    </source>
</evidence>
<keyword evidence="2" id="KW-0808">Transferase</keyword>
<organism evidence="2 3">
    <name type="scientific">Candidatus Methanoperedens nitratireducens</name>
    <dbReference type="NCBI Taxonomy" id="1392998"/>
    <lineage>
        <taxon>Archaea</taxon>
        <taxon>Methanobacteriati</taxon>
        <taxon>Methanobacteriota</taxon>
        <taxon>Stenosarchaea group</taxon>
        <taxon>Methanomicrobia</taxon>
        <taxon>Methanosarcinales</taxon>
        <taxon>ANME-2 cluster</taxon>
        <taxon>Candidatus Methanoperedentaceae</taxon>
        <taxon>Candidatus Methanoperedens</taxon>
    </lineage>
</organism>
<dbReference type="CDD" id="cd05403">
    <property type="entry name" value="NT_KNTase_like"/>
    <property type="match status" value="1"/>
</dbReference>
<dbReference type="PANTHER" id="PTHR43852:SF3">
    <property type="entry name" value="NUCLEOTIDYLTRANSFERASE"/>
    <property type="match status" value="1"/>
</dbReference>
<dbReference type="Gene3D" id="3.30.460.10">
    <property type="entry name" value="Beta Polymerase, domain 2"/>
    <property type="match status" value="1"/>
</dbReference>
<dbReference type="PANTHER" id="PTHR43852">
    <property type="entry name" value="NUCLEOTIDYLTRANSFERASE"/>
    <property type="match status" value="1"/>
</dbReference>
<reference evidence="2 3" key="1">
    <citation type="journal article" date="2013" name="Nature">
        <title>Anaerobic oxidation of methane coupled to nitrate reduction in a novel archaeal lineage.</title>
        <authorList>
            <person name="Haroon M.F."/>
            <person name="Hu S."/>
            <person name="Shi Y."/>
            <person name="Imelfort M."/>
            <person name="Keller J."/>
            <person name="Hugenholtz P."/>
            <person name="Yuan Z."/>
            <person name="Tyson G.W."/>
        </authorList>
    </citation>
    <scope>NUCLEOTIDE SEQUENCE [LARGE SCALE GENOMIC DNA]</scope>
    <source>
        <strain evidence="2 3">ANME-2d</strain>
    </source>
</reference>
<evidence type="ECO:0000313" key="3">
    <source>
        <dbReference type="Proteomes" id="UP000027153"/>
    </source>
</evidence>
<name>A0A062V101_9EURY</name>
<dbReference type="AlphaFoldDB" id="A0A062V101"/>
<proteinExistence type="predicted"/>
<dbReference type="NCBIfam" id="NF047752">
    <property type="entry name" value="MntA_antitoxin"/>
    <property type="match status" value="1"/>
</dbReference>
<dbReference type="InterPro" id="IPR052930">
    <property type="entry name" value="TA_antitoxin_MntA"/>
</dbReference>
<gene>
    <name evidence="2" type="ORF">ANME2D_03092</name>
</gene>
<accession>A0A062V101</accession>
<dbReference type="Proteomes" id="UP000027153">
    <property type="component" value="Unassembled WGS sequence"/>
</dbReference>